<proteinExistence type="predicted"/>
<gene>
    <name evidence="1" type="ORF">MARPO_0179s0018</name>
</gene>
<evidence type="ECO:0000313" key="1">
    <source>
        <dbReference type="EMBL" id="PTQ27933.1"/>
    </source>
</evidence>
<reference evidence="2" key="1">
    <citation type="journal article" date="2017" name="Cell">
        <title>Insights into land plant evolution garnered from the Marchantia polymorpha genome.</title>
        <authorList>
            <person name="Bowman J.L."/>
            <person name="Kohchi T."/>
            <person name="Yamato K.T."/>
            <person name="Jenkins J."/>
            <person name="Shu S."/>
            <person name="Ishizaki K."/>
            <person name="Yamaoka S."/>
            <person name="Nishihama R."/>
            <person name="Nakamura Y."/>
            <person name="Berger F."/>
            <person name="Adam C."/>
            <person name="Aki S.S."/>
            <person name="Althoff F."/>
            <person name="Araki T."/>
            <person name="Arteaga-Vazquez M.A."/>
            <person name="Balasubrmanian S."/>
            <person name="Barry K."/>
            <person name="Bauer D."/>
            <person name="Boehm C.R."/>
            <person name="Briginshaw L."/>
            <person name="Caballero-Perez J."/>
            <person name="Catarino B."/>
            <person name="Chen F."/>
            <person name="Chiyoda S."/>
            <person name="Chovatia M."/>
            <person name="Davies K.M."/>
            <person name="Delmans M."/>
            <person name="Demura T."/>
            <person name="Dierschke T."/>
            <person name="Dolan L."/>
            <person name="Dorantes-Acosta A.E."/>
            <person name="Eklund D.M."/>
            <person name="Florent S.N."/>
            <person name="Flores-Sandoval E."/>
            <person name="Fujiyama A."/>
            <person name="Fukuzawa H."/>
            <person name="Galik B."/>
            <person name="Grimanelli D."/>
            <person name="Grimwood J."/>
            <person name="Grossniklaus U."/>
            <person name="Hamada T."/>
            <person name="Haseloff J."/>
            <person name="Hetherington A.J."/>
            <person name="Higo A."/>
            <person name="Hirakawa Y."/>
            <person name="Hundley H.N."/>
            <person name="Ikeda Y."/>
            <person name="Inoue K."/>
            <person name="Inoue S.I."/>
            <person name="Ishida S."/>
            <person name="Jia Q."/>
            <person name="Kakita M."/>
            <person name="Kanazawa T."/>
            <person name="Kawai Y."/>
            <person name="Kawashima T."/>
            <person name="Kennedy M."/>
            <person name="Kinose K."/>
            <person name="Kinoshita T."/>
            <person name="Kohara Y."/>
            <person name="Koide E."/>
            <person name="Komatsu K."/>
            <person name="Kopischke S."/>
            <person name="Kubo M."/>
            <person name="Kyozuka J."/>
            <person name="Lagercrantz U."/>
            <person name="Lin S.S."/>
            <person name="Lindquist E."/>
            <person name="Lipzen A.M."/>
            <person name="Lu C.W."/>
            <person name="De Luna E."/>
            <person name="Martienssen R.A."/>
            <person name="Minamino N."/>
            <person name="Mizutani M."/>
            <person name="Mizutani M."/>
            <person name="Mochizuki N."/>
            <person name="Monte I."/>
            <person name="Mosher R."/>
            <person name="Nagasaki H."/>
            <person name="Nakagami H."/>
            <person name="Naramoto S."/>
            <person name="Nishitani K."/>
            <person name="Ohtani M."/>
            <person name="Okamoto T."/>
            <person name="Okumura M."/>
            <person name="Phillips J."/>
            <person name="Pollak B."/>
            <person name="Reinders A."/>
            <person name="Rovekamp M."/>
            <person name="Sano R."/>
            <person name="Sawa S."/>
            <person name="Schmid M.W."/>
            <person name="Shirakawa M."/>
            <person name="Solano R."/>
            <person name="Spunde A."/>
            <person name="Suetsugu N."/>
            <person name="Sugano S."/>
            <person name="Sugiyama A."/>
            <person name="Sun R."/>
            <person name="Suzuki Y."/>
            <person name="Takenaka M."/>
            <person name="Takezawa D."/>
            <person name="Tomogane H."/>
            <person name="Tsuzuki M."/>
            <person name="Ueda T."/>
            <person name="Umeda M."/>
            <person name="Ward J.M."/>
            <person name="Watanabe Y."/>
            <person name="Yazaki K."/>
            <person name="Yokoyama R."/>
            <person name="Yoshitake Y."/>
            <person name="Yotsui I."/>
            <person name="Zachgo S."/>
            <person name="Schmutz J."/>
        </authorList>
    </citation>
    <scope>NUCLEOTIDE SEQUENCE [LARGE SCALE GENOMIC DNA]</scope>
    <source>
        <strain evidence="2">Tak-1</strain>
    </source>
</reference>
<dbReference type="AlphaFoldDB" id="A0A2R6W252"/>
<evidence type="ECO:0000313" key="2">
    <source>
        <dbReference type="Proteomes" id="UP000244005"/>
    </source>
</evidence>
<dbReference type="Gramene" id="Mp1g14370.1">
    <property type="protein sequence ID" value="Mp1g14370.1.cds1"/>
    <property type="gene ID" value="Mp1g14370"/>
</dbReference>
<organism evidence="1 2">
    <name type="scientific">Marchantia polymorpha</name>
    <name type="common">Common liverwort</name>
    <name type="synonym">Marchantia aquatica</name>
    <dbReference type="NCBI Taxonomy" id="3197"/>
    <lineage>
        <taxon>Eukaryota</taxon>
        <taxon>Viridiplantae</taxon>
        <taxon>Streptophyta</taxon>
        <taxon>Embryophyta</taxon>
        <taxon>Marchantiophyta</taxon>
        <taxon>Marchantiopsida</taxon>
        <taxon>Marchantiidae</taxon>
        <taxon>Marchantiales</taxon>
        <taxon>Marchantiaceae</taxon>
        <taxon>Marchantia</taxon>
    </lineage>
</organism>
<sequence length="73" mass="8297">MNHYSNETRGVFGVLDMKKTRSRRLEHQAPNTSTFLSPQLTPFRLSFAETSIYYPLPLIPSTINLALPSGSWL</sequence>
<protein>
    <submittedName>
        <fullName evidence="1">Uncharacterized protein</fullName>
    </submittedName>
</protein>
<accession>A0A2R6W252</accession>
<dbReference type="EMBL" id="KZ772848">
    <property type="protein sequence ID" value="PTQ27933.1"/>
    <property type="molecule type" value="Genomic_DNA"/>
</dbReference>
<keyword evidence="2" id="KW-1185">Reference proteome</keyword>
<name>A0A2R6W252_MARPO</name>
<dbReference type="Proteomes" id="UP000244005">
    <property type="component" value="Unassembled WGS sequence"/>
</dbReference>